<dbReference type="InterPro" id="IPR013078">
    <property type="entry name" value="His_Pase_superF_clade-1"/>
</dbReference>
<keyword evidence="4" id="KW-1185">Reference proteome</keyword>
<dbReference type="CDD" id="cd07067">
    <property type="entry name" value="HP_PGM_like"/>
    <property type="match status" value="1"/>
</dbReference>
<evidence type="ECO:0000313" key="4">
    <source>
        <dbReference type="Proteomes" id="UP000317894"/>
    </source>
</evidence>
<evidence type="ECO:0000256" key="1">
    <source>
        <dbReference type="PIRSR" id="PIRSR613078-1"/>
    </source>
</evidence>
<sequence length="207" mass="22487">MRLILARHAETVYNAGARMQGHMAHTPLTRAGIAQAEAMGTFLREHLGQRPDLDFWASPSGRTLQTSAIVAEHLGIDFFDIRTDDRLLEIDVGDWQGRRYADIVAETGPIVCPDRRAFNVVPPNGEYYPAIRARLEAWLAGLDRARDVLVISHGITLRVLRGLLAGGDDFEGVAFADDAPQGTVFEIVDGTQTALHLGGGFSGARAA</sequence>
<dbReference type="Gene3D" id="3.40.50.1240">
    <property type="entry name" value="Phosphoglycerate mutase-like"/>
    <property type="match status" value="1"/>
</dbReference>
<dbReference type="InterPro" id="IPR029033">
    <property type="entry name" value="His_PPase_superfam"/>
</dbReference>
<dbReference type="PANTHER" id="PTHR48100">
    <property type="entry name" value="BROAD-SPECIFICITY PHOSPHATASE YOR283W-RELATED"/>
    <property type="match status" value="1"/>
</dbReference>
<comment type="caution">
    <text evidence="3">The sequence shown here is derived from an EMBL/GenBank/DDBJ whole genome shotgun (WGS) entry which is preliminary data.</text>
</comment>
<dbReference type="Proteomes" id="UP000317894">
    <property type="component" value="Unassembled WGS sequence"/>
</dbReference>
<dbReference type="InterPro" id="IPR050275">
    <property type="entry name" value="PGM_Phosphatase"/>
</dbReference>
<dbReference type="SUPFAM" id="SSF53254">
    <property type="entry name" value="Phosphoglycerate mutase-like"/>
    <property type="match status" value="1"/>
</dbReference>
<organism evidence="3 4">
    <name type="scientific">Glacieibacterium frigidum</name>
    <dbReference type="NCBI Taxonomy" id="2593303"/>
    <lineage>
        <taxon>Bacteria</taxon>
        <taxon>Pseudomonadati</taxon>
        <taxon>Pseudomonadota</taxon>
        <taxon>Alphaproteobacteria</taxon>
        <taxon>Sphingomonadales</taxon>
        <taxon>Sphingosinicellaceae</taxon>
        <taxon>Glacieibacterium</taxon>
    </lineage>
</organism>
<dbReference type="Pfam" id="PF00300">
    <property type="entry name" value="His_Phos_1"/>
    <property type="match status" value="1"/>
</dbReference>
<feature type="binding site" evidence="2">
    <location>
        <begin position="115"/>
        <end position="116"/>
    </location>
    <ligand>
        <name>substrate</name>
    </ligand>
</feature>
<dbReference type="OrthoDB" id="9781415at2"/>
<proteinExistence type="predicted"/>
<feature type="binding site" evidence="2">
    <location>
        <begin position="7"/>
        <end position="14"/>
    </location>
    <ligand>
        <name>substrate</name>
    </ligand>
</feature>
<evidence type="ECO:0000313" key="3">
    <source>
        <dbReference type="EMBL" id="TRW15117.1"/>
    </source>
</evidence>
<dbReference type="GO" id="GO:0005737">
    <property type="term" value="C:cytoplasm"/>
    <property type="evidence" value="ECO:0007669"/>
    <property type="project" value="TreeGrafter"/>
</dbReference>
<feature type="active site" description="Tele-phosphohistidine intermediate" evidence="1">
    <location>
        <position position="8"/>
    </location>
</feature>
<feature type="active site" description="Proton donor/acceptor" evidence="1">
    <location>
        <position position="89"/>
    </location>
</feature>
<dbReference type="SMART" id="SM00855">
    <property type="entry name" value="PGAM"/>
    <property type="match status" value="1"/>
</dbReference>
<reference evidence="3 4" key="1">
    <citation type="submission" date="2019-07" db="EMBL/GenBank/DDBJ databases">
        <title>Novel species isolated from glacier.</title>
        <authorList>
            <person name="Liu Q."/>
            <person name="Xin Y.-H."/>
        </authorList>
    </citation>
    <scope>NUCLEOTIDE SEQUENCE [LARGE SCALE GENOMIC DNA]</scope>
    <source>
        <strain evidence="3 4">LB1R16</strain>
    </source>
</reference>
<feature type="binding site" evidence="2">
    <location>
        <position position="62"/>
    </location>
    <ligand>
        <name>substrate</name>
    </ligand>
</feature>
<dbReference type="GO" id="GO:0016791">
    <property type="term" value="F:phosphatase activity"/>
    <property type="evidence" value="ECO:0007669"/>
    <property type="project" value="TreeGrafter"/>
</dbReference>
<dbReference type="RefSeq" id="WP_144335286.1">
    <property type="nucleotide sequence ID" value="NZ_VJWA01000002.1"/>
</dbReference>
<protein>
    <submittedName>
        <fullName evidence="3">Histidine phosphatase family protein</fullName>
    </submittedName>
</protein>
<dbReference type="AlphaFoldDB" id="A0A552UA74"/>
<accession>A0A552UA74</accession>
<gene>
    <name evidence="3" type="ORF">FMM06_15845</name>
</gene>
<dbReference type="PANTHER" id="PTHR48100:SF1">
    <property type="entry name" value="HISTIDINE PHOSPHATASE FAMILY PROTEIN-RELATED"/>
    <property type="match status" value="1"/>
</dbReference>
<dbReference type="EMBL" id="VJWA01000002">
    <property type="protein sequence ID" value="TRW15117.1"/>
    <property type="molecule type" value="Genomic_DNA"/>
</dbReference>
<name>A0A552UA74_9SPHN</name>
<evidence type="ECO:0000256" key="2">
    <source>
        <dbReference type="PIRSR" id="PIRSR613078-2"/>
    </source>
</evidence>